<dbReference type="AlphaFoldDB" id="A0A5C6DCC8"/>
<evidence type="ECO:0000313" key="3">
    <source>
        <dbReference type="Proteomes" id="UP000315471"/>
    </source>
</evidence>
<name>A0A5C6DCC8_9BACT</name>
<protein>
    <recommendedName>
        <fullName evidence="4">DUF2997 domain-containing protein</fullName>
    </recommendedName>
</protein>
<dbReference type="OrthoDB" id="288620at2"/>
<accession>A0A5C6DCC8</accession>
<evidence type="ECO:0000313" key="2">
    <source>
        <dbReference type="EMBL" id="TWU33427.1"/>
    </source>
</evidence>
<keyword evidence="3" id="KW-1185">Reference proteome</keyword>
<dbReference type="Pfam" id="PF11211">
    <property type="entry name" value="DUF2997"/>
    <property type="match status" value="1"/>
</dbReference>
<sequence length="62" mass="6806">MKTIEIIVAPDGKTRAETFGFSGQTCREASRFVESALGKATSETLKPEFHQATSSQQQSTRQ</sequence>
<evidence type="ECO:0008006" key="4">
    <source>
        <dbReference type="Google" id="ProtNLM"/>
    </source>
</evidence>
<organism evidence="2 3">
    <name type="scientific">Novipirellula aureliae</name>
    <dbReference type="NCBI Taxonomy" id="2527966"/>
    <lineage>
        <taxon>Bacteria</taxon>
        <taxon>Pseudomonadati</taxon>
        <taxon>Planctomycetota</taxon>
        <taxon>Planctomycetia</taxon>
        <taxon>Pirellulales</taxon>
        <taxon>Pirellulaceae</taxon>
        <taxon>Novipirellula</taxon>
    </lineage>
</organism>
<dbReference type="RefSeq" id="WP_146602792.1">
    <property type="nucleotide sequence ID" value="NZ_SJPY01000014.1"/>
</dbReference>
<dbReference type="InterPro" id="IPR021375">
    <property type="entry name" value="DUF2997"/>
</dbReference>
<evidence type="ECO:0000256" key="1">
    <source>
        <dbReference type="SAM" id="MobiDB-lite"/>
    </source>
</evidence>
<reference evidence="2 3" key="1">
    <citation type="submission" date="2019-02" db="EMBL/GenBank/DDBJ databases">
        <title>Deep-cultivation of Planctomycetes and their phenomic and genomic characterization uncovers novel biology.</title>
        <authorList>
            <person name="Wiegand S."/>
            <person name="Jogler M."/>
            <person name="Boedeker C."/>
            <person name="Pinto D."/>
            <person name="Vollmers J."/>
            <person name="Rivas-Marin E."/>
            <person name="Kohn T."/>
            <person name="Peeters S.H."/>
            <person name="Heuer A."/>
            <person name="Rast P."/>
            <person name="Oberbeckmann S."/>
            <person name="Bunk B."/>
            <person name="Jeske O."/>
            <person name="Meyerdierks A."/>
            <person name="Storesund J.E."/>
            <person name="Kallscheuer N."/>
            <person name="Luecker S."/>
            <person name="Lage O.M."/>
            <person name="Pohl T."/>
            <person name="Merkel B.J."/>
            <person name="Hornburger P."/>
            <person name="Mueller R.-W."/>
            <person name="Bruemmer F."/>
            <person name="Labrenz M."/>
            <person name="Spormann A.M."/>
            <person name="Op Den Camp H."/>
            <person name="Overmann J."/>
            <person name="Amann R."/>
            <person name="Jetten M.S.M."/>
            <person name="Mascher T."/>
            <person name="Medema M.H."/>
            <person name="Devos D.P."/>
            <person name="Kaster A.-K."/>
            <person name="Ovreas L."/>
            <person name="Rohde M."/>
            <person name="Galperin M.Y."/>
            <person name="Jogler C."/>
        </authorList>
    </citation>
    <scope>NUCLEOTIDE SEQUENCE [LARGE SCALE GENOMIC DNA]</scope>
    <source>
        <strain evidence="2 3">Q31b</strain>
    </source>
</reference>
<feature type="region of interest" description="Disordered" evidence="1">
    <location>
        <begin position="37"/>
        <end position="62"/>
    </location>
</feature>
<dbReference type="Proteomes" id="UP000315471">
    <property type="component" value="Unassembled WGS sequence"/>
</dbReference>
<comment type="caution">
    <text evidence="2">The sequence shown here is derived from an EMBL/GenBank/DDBJ whole genome shotgun (WGS) entry which is preliminary data.</text>
</comment>
<dbReference type="EMBL" id="SJPY01000014">
    <property type="protein sequence ID" value="TWU33427.1"/>
    <property type="molecule type" value="Genomic_DNA"/>
</dbReference>
<proteinExistence type="predicted"/>
<gene>
    <name evidence="2" type="ORF">Q31b_57440</name>
</gene>